<proteinExistence type="predicted"/>
<evidence type="ECO:0000313" key="1">
    <source>
        <dbReference type="EMBL" id="KAK7899354.1"/>
    </source>
</evidence>
<organism evidence="1 2">
    <name type="scientific">Mugilogobius chulae</name>
    <name type="common">yellowstripe goby</name>
    <dbReference type="NCBI Taxonomy" id="88201"/>
    <lineage>
        <taxon>Eukaryota</taxon>
        <taxon>Metazoa</taxon>
        <taxon>Chordata</taxon>
        <taxon>Craniata</taxon>
        <taxon>Vertebrata</taxon>
        <taxon>Euteleostomi</taxon>
        <taxon>Actinopterygii</taxon>
        <taxon>Neopterygii</taxon>
        <taxon>Teleostei</taxon>
        <taxon>Neoteleostei</taxon>
        <taxon>Acanthomorphata</taxon>
        <taxon>Gobiaria</taxon>
        <taxon>Gobiiformes</taxon>
        <taxon>Gobioidei</taxon>
        <taxon>Gobiidae</taxon>
        <taxon>Gobionellinae</taxon>
        <taxon>Mugilogobius</taxon>
    </lineage>
</organism>
<evidence type="ECO:0000313" key="2">
    <source>
        <dbReference type="Proteomes" id="UP001460270"/>
    </source>
</evidence>
<dbReference type="EMBL" id="JBBPFD010000014">
    <property type="protein sequence ID" value="KAK7899354.1"/>
    <property type="molecule type" value="Genomic_DNA"/>
</dbReference>
<dbReference type="Proteomes" id="UP001460270">
    <property type="component" value="Unassembled WGS sequence"/>
</dbReference>
<accession>A0AAW0NKQ1</accession>
<keyword evidence="2" id="KW-1185">Reference proteome</keyword>
<dbReference type="AlphaFoldDB" id="A0AAW0NKQ1"/>
<sequence>MMMARGFGAVGVRRRGDKTMVLSYAEEQITRTKELTLTAASRKCICDMLVPDEPFCTLRTSWTCLRARTKAGPASCWCQSQDWTGLLLVPDNASCSCKHFQPSPLFGPITAPVPEVSQNCAANVERGSPNVPGL</sequence>
<gene>
    <name evidence="1" type="ORF">WMY93_020207</name>
</gene>
<protein>
    <submittedName>
        <fullName evidence="1">Uncharacterized protein</fullName>
    </submittedName>
</protein>
<name>A0AAW0NKQ1_9GOBI</name>
<reference evidence="2" key="1">
    <citation type="submission" date="2024-04" db="EMBL/GenBank/DDBJ databases">
        <title>Salinicola lusitanus LLJ914,a marine bacterium isolated from the Okinawa Trough.</title>
        <authorList>
            <person name="Li J."/>
        </authorList>
    </citation>
    <scope>NUCLEOTIDE SEQUENCE [LARGE SCALE GENOMIC DNA]</scope>
</reference>
<comment type="caution">
    <text evidence="1">The sequence shown here is derived from an EMBL/GenBank/DDBJ whole genome shotgun (WGS) entry which is preliminary data.</text>
</comment>